<protein>
    <recommendedName>
        <fullName evidence="4">GNAT family acetyltransferase</fullName>
    </recommendedName>
</protein>
<comment type="caution">
    <text evidence="2">The sequence shown here is derived from an EMBL/GenBank/DDBJ whole genome shotgun (WGS) entry which is preliminary data.</text>
</comment>
<gene>
    <name evidence="2" type="ORF">SAMN02745911_3067</name>
</gene>
<evidence type="ECO:0000313" key="3">
    <source>
        <dbReference type="Proteomes" id="UP000184290"/>
    </source>
</evidence>
<keyword evidence="1" id="KW-1133">Transmembrane helix</keyword>
<evidence type="ECO:0000313" key="2">
    <source>
        <dbReference type="EMBL" id="SHJ70775.1"/>
    </source>
</evidence>
<feature type="transmembrane region" description="Helical" evidence="1">
    <location>
        <begin position="21"/>
        <end position="47"/>
    </location>
</feature>
<proteinExistence type="predicted"/>
<keyword evidence="1" id="KW-0812">Transmembrane</keyword>
<accession>A0ABY1INV6</accession>
<organism evidence="2 3">
    <name type="scientific">Aureimonas altamirensis DSM 21988</name>
    <dbReference type="NCBI Taxonomy" id="1121026"/>
    <lineage>
        <taxon>Bacteria</taxon>
        <taxon>Pseudomonadati</taxon>
        <taxon>Pseudomonadota</taxon>
        <taxon>Alphaproteobacteria</taxon>
        <taxon>Hyphomicrobiales</taxon>
        <taxon>Aurantimonadaceae</taxon>
        <taxon>Aureimonas</taxon>
    </lineage>
</organism>
<feature type="transmembrane region" description="Helical" evidence="1">
    <location>
        <begin position="137"/>
        <end position="158"/>
    </location>
</feature>
<sequence>MRVAHLPRVAKHFRVDPLFEFLTRAAFGVASIVLMLLAGGLIAYALADVWQSWTVPDQDVGPALLEAVGYTVIAIAVFDVGKYLLEEEAIRGREMRQAAEARRSLTKFISTIVIAVLLEAVVTVFQAGKEDFSRMIYPTILLFVGVLLFVGLGAYQLLSVSAERQVNDPPEKDDEGAL</sequence>
<evidence type="ECO:0008006" key="4">
    <source>
        <dbReference type="Google" id="ProtNLM"/>
    </source>
</evidence>
<dbReference type="Proteomes" id="UP000184290">
    <property type="component" value="Unassembled WGS sequence"/>
</dbReference>
<keyword evidence="1" id="KW-0472">Membrane</keyword>
<reference evidence="2 3" key="1">
    <citation type="submission" date="2016-11" db="EMBL/GenBank/DDBJ databases">
        <authorList>
            <person name="Varghese N."/>
            <person name="Submissions S."/>
        </authorList>
    </citation>
    <scope>NUCLEOTIDE SEQUENCE [LARGE SCALE GENOMIC DNA]</scope>
    <source>
        <strain evidence="2 3">DSM 21988</strain>
    </source>
</reference>
<feature type="transmembrane region" description="Helical" evidence="1">
    <location>
        <begin position="105"/>
        <end position="125"/>
    </location>
</feature>
<feature type="transmembrane region" description="Helical" evidence="1">
    <location>
        <begin position="67"/>
        <end position="85"/>
    </location>
</feature>
<name>A0ABY1INV6_9HYPH</name>
<dbReference type="EMBL" id="FQZC01000004">
    <property type="protein sequence ID" value="SHJ70775.1"/>
    <property type="molecule type" value="Genomic_DNA"/>
</dbReference>
<keyword evidence="3" id="KW-1185">Reference proteome</keyword>
<evidence type="ECO:0000256" key="1">
    <source>
        <dbReference type="SAM" id="Phobius"/>
    </source>
</evidence>